<comment type="caution">
    <text evidence="6">The sequence shown here is derived from an EMBL/GenBank/DDBJ whole genome shotgun (WGS) entry which is preliminary data.</text>
</comment>
<feature type="domain" description="Metallo-beta-lactamase" evidence="5">
    <location>
        <begin position="96"/>
        <end position="301"/>
    </location>
</feature>
<dbReference type="InterPro" id="IPR051013">
    <property type="entry name" value="MBL_superfamily_lactonases"/>
</dbReference>
<dbReference type="EMBL" id="WKKH01000047">
    <property type="protein sequence ID" value="MRX78322.1"/>
    <property type="molecule type" value="Genomic_DNA"/>
</dbReference>
<proteinExistence type="inferred from homology"/>
<evidence type="ECO:0000313" key="7">
    <source>
        <dbReference type="Proteomes" id="UP000487757"/>
    </source>
</evidence>
<dbReference type="RefSeq" id="WP_154282727.1">
    <property type="nucleotide sequence ID" value="NZ_JBHUJQ010000001.1"/>
</dbReference>
<dbReference type="PANTHER" id="PTHR42978:SF6">
    <property type="entry name" value="QUORUM-QUENCHING LACTONASE YTNP-RELATED"/>
    <property type="match status" value="1"/>
</dbReference>
<evidence type="ECO:0000256" key="1">
    <source>
        <dbReference type="ARBA" id="ARBA00007749"/>
    </source>
</evidence>
<dbReference type="SUPFAM" id="SSF56281">
    <property type="entry name" value="Metallo-hydrolase/oxidoreductase"/>
    <property type="match status" value="1"/>
</dbReference>
<sequence length="331" mass="36829">MKTYKYLLKRVKSSAAFYITFTVFVLTFMQVAKAQHQEGVLAQPGSYHMKLGSIEVIALSDGSIPQELDKLLTNTNVDEVKALTNLNFQQPVVEASVNAYIVKVGGKTILIDAGTSELYGPTLGHLPANMKRAGYNPEEIEVILITHIHTDHTGGLMDGDKMVFPNATVYVSKQEADYWLNDEQYAKATDKMKPYFDQARLKMLPYLKAGKIKTFDYGKTLFPGVTPLASPGHTPGHSFYQVTSEGEKILFWGDILHSGAVQFAKPEITIVYDVDPAWAARTRKKAFEQAAKEGYWIAADHLSFPGIGHIRPLGKGYRWFPINYTTTGKGQ</sequence>
<evidence type="ECO:0000313" key="6">
    <source>
        <dbReference type="EMBL" id="MRX78322.1"/>
    </source>
</evidence>
<dbReference type="Proteomes" id="UP000487757">
    <property type="component" value="Unassembled WGS sequence"/>
</dbReference>
<dbReference type="Gene3D" id="3.60.15.10">
    <property type="entry name" value="Ribonuclease Z/Hydroxyacylglutathione hydrolase-like"/>
    <property type="match status" value="1"/>
</dbReference>
<reference evidence="6 7" key="1">
    <citation type="submission" date="2019-11" db="EMBL/GenBank/DDBJ databases">
        <title>Pedobacter petrophilus genome.</title>
        <authorList>
            <person name="Feldbauer M.J."/>
            <person name="Newman J.D."/>
        </authorList>
    </citation>
    <scope>NUCLEOTIDE SEQUENCE [LARGE SCALE GENOMIC DNA]</scope>
    <source>
        <strain evidence="6 7">LMG 29686</strain>
    </source>
</reference>
<dbReference type="AlphaFoldDB" id="A0A7K0G3X5"/>
<evidence type="ECO:0000256" key="3">
    <source>
        <dbReference type="ARBA" id="ARBA00022801"/>
    </source>
</evidence>
<organism evidence="6 7">
    <name type="scientific">Pedobacter petrophilus</name>
    <dbReference type="NCBI Taxonomy" id="1908241"/>
    <lineage>
        <taxon>Bacteria</taxon>
        <taxon>Pseudomonadati</taxon>
        <taxon>Bacteroidota</taxon>
        <taxon>Sphingobacteriia</taxon>
        <taxon>Sphingobacteriales</taxon>
        <taxon>Sphingobacteriaceae</taxon>
        <taxon>Pedobacter</taxon>
    </lineage>
</organism>
<dbReference type="OrthoDB" id="9802897at2"/>
<keyword evidence="4" id="KW-0862">Zinc</keyword>
<evidence type="ECO:0000256" key="4">
    <source>
        <dbReference type="ARBA" id="ARBA00022833"/>
    </source>
</evidence>
<keyword evidence="2" id="KW-0479">Metal-binding</keyword>
<keyword evidence="3 6" id="KW-0378">Hydrolase</keyword>
<dbReference type="PANTHER" id="PTHR42978">
    <property type="entry name" value="QUORUM-QUENCHING LACTONASE YTNP-RELATED-RELATED"/>
    <property type="match status" value="1"/>
</dbReference>
<evidence type="ECO:0000259" key="5">
    <source>
        <dbReference type="SMART" id="SM00849"/>
    </source>
</evidence>
<dbReference type="SMART" id="SM00849">
    <property type="entry name" value="Lactamase_B"/>
    <property type="match status" value="1"/>
</dbReference>
<dbReference type="InterPro" id="IPR001279">
    <property type="entry name" value="Metallo-B-lactamas"/>
</dbReference>
<evidence type="ECO:0000256" key="2">
    <source>
        <dbReference type="ARBA" id="ARBA00022723"/>
    </source>
</evidence>
<comment type="similarity">
    <text evidence="1">Belongs to the metallo-beta-lactamase superfamily.</text>
</comment>
<name>A0A7K0G3X5_9SPHI</name>
<dbReference type="GO" id="GO:0016787">
    <property type="term" value="F:hydrolase activity"/>
    <property type="evidence" value="ECO:0007669"/>
    <property type="project" value="UniProtKB-KW"/>
</dbReference>
<gene>
    <name evidence="6" type="ORF">GJU39_19755</name>
</gene>
<dbReference type="CDD" id="cd07720">
    <property type="entry name" value="OPHC2-like_MBL-fold"/>
    <property type="match status" value="1"/>
</dbReference>
<dbReference type="Pfam" id="PF00753">
    <property type="entry name" value="Lactamase_B"/>
    <property type="match status" value="1"/>
</dbReference>
<protein>
    <submittedName>
        <fullName evidence="6">MBL fold metallo-hydrolase</fullName>
    </submittedName>
</protein>
<dbReference type="InterPro" id="IPR036866">
    <property type="entry name" value="RibonucZ/Hydroxyglut_hydro"/>
</dbReference>
<keyword evidence="7" id="KW-1185">Reference proteome</keyword>
<accession>A0A7K0G3X5</accession>
<dbReference type="GO" id="GO:0046872">
    <property type="term" value="F:metal ion binding"/>
    <property type="evidence" value="ECO:0007669"/>
    <property type="project" value="UniProtKB-KW"/>
</dbReference>